<dbReference type="CTD" id="60672"/>
<dbReference type="PANTHER" id="PTHR34831:SF1">
    <property type="entry name" value="MIGRATION AND INVASION-INHIBITORY PROTEIN"/>
    <property type="match status" value="1"/>
</dbReference>
<dbReference type="RefSeq" id="XP_012886599.1">
    <property type="nucleotide sequence ID" value="XM_013031145.1"/>
</dbReference>
<dbReference type="KEGG" id="dord:105996875"/>
<feature type="region of interest" description="Disordered" evidence="1">
    <location>
        <begin position="137"/>
        <end position="173"/>
    </location>
</feature>
<evidence type="ECO:0000313" key="8">
    <source>
        <dbReference type="RefSeq" id="XP_012886606.1"/>
    </source>
</evidence>
<dbReference type="Pfam" id="PF15734">
    <property type="entry name" value="MIIP"/>
    <property type="match status" value="1"/>
</dbReference>
<evidence type="ECO:0000313" key="10">
    <source>
        <dbReference type="RefSeq" id="XP_012886641.1"/>
    </source>
</evidence>
<dbReference type="OrthoDB" id="10002384at2759"/>
<protein>
    <submittedName>
        <fullName evidence="3 4">Migration and invasion-inhibitory protein isoform X1</fullName>
    </submittedName>
</protein>
<organism evidence="2 10">
    <name type="scientific">Dipodomys ordii</name>
    <name type="common">Ord's kangaroo rat</name>
    <dbReference type="NCBI Taxonomy" id="10020"/>
    <lineage>
        <taxon>Eukaryota</taxon>
        <taxon>Metazoa</taxon>
        <taxon>Chordata</taxon>
        <taxon>Craniata</taxon>
        <taxon>Vertebrata</taxon>
        <taxon>Euteleostomi</taxon>
        <taxon>Mammalia</taxon>
        <taxon>Eutheria</taxon>
        <taxon>Euarchontoglires</taxon>
        <taxon>Glires</taxon>
        <taxon>Rodentia</taxon>
        <taxon>Castorimorpha</taxon>
        <taxon>Heteromyidae</taxon>
        <taxon>Dipodomyinae</taxon>
        <taxon>Dipodomys</taxon>
    </lineage>
</organism>
<dbReference type="RefSeq" id="XP_012886572.1">
    <property type="nucleotide sequence ID" value="XM_013031118.1"/>
</dbReference>
<feature type="region of interest" description="Disordered" evidence="1">
    <location>
        <begin position="358"/>
        <end position="383"/>
    </location>
</feature>
<evidence type="ECO:0000313" key="5">
    <source>
        <dbReference type="RefSeq" id="XP_012886585.1"/>
    </source>
</evidence>
<reference evidence="3 4" key="1">
    <citation type="submission" date="2025-04" db="UniProtKB">
        <authorList>
            <consortium name="RefSeq"/>
        </authorList>
    </citation>
    <scope>IDENTIFICATION</scope>
    <source>
        <tissue evidence="3 4">Kidney</tissue>
    </source>
</reference>
<dbReference type="GeneID" id="105996875"/>
<dbReference type="RefSeq" id="XP_012886611.1">
    <property type="nucleotide sequence ID" value="XM_013031157.1"/>
</dbReference>
<dbReference type="RefSeq" id="XP_012886641.1">
    <property type="nucleotide sequence ID" value="XM_013031187.1"/>
</dbReference>
<dbReference type="InterPro" id="IPR031466">
    <property type="entry name" value="MIIP"/>
</dbReference>
<accession>A0A1S3GCU8</accession>
<dbReference type="GO" id="GO:0030336">
    <property type="term" value="P:negative regulation of cell migration"/>
    <property type="evidence" value="ECO:0007669"/>
    <property type="project" value="InterPro"/>
</dbReference>
<dbReference type="GO" id="GO:0010972">
    <property type="term" value="P:negative regulation of G2/M transition of mitotic cell cycle"/>
    <property type="evidence" value="ECO:0007669"/>
    <property type="project" value="InterPro"/>
</dbReference>
<keyword evidence="2" id="KW-1185">Reference proteome</keyword>
<evidence type="ECO:0000313" key="9">
    <source>
        <dbReference type="RefSeq" id="XP_012886611.1"/>
    </source>
</evidence>
<proteinExistence type="predicted"/>
<feature type="compositionally biased region" description="Polar residues" evidence="1">
    <location>
        <begin position="358"/>
        <end position="368"/>
    </location>
</feature>
<gene>
    <name evidence="3 4 5 6 7 8 9 10" type="primary">Miip</name>
</gene>
<evidence type="ECO:0000313" key="3">
    <source>
        <dbReference type="RefSeq" id="XP_012886572.1"/>
    </source>
</evidence>
<evidence type="ECO:0000313" key="2">
    <source>
        <dbReference type="Proteomes" id="UP000081671"/>
    </source>
</evidence>
<evidence type="ECO:0000313" key="4">
    <source>
        <dbReference type="RefSeq" id="XP_012886580.1"/>
    </source>
</evidence>
<evidence type="ECO:0000313" key="6">
    <source>
        <dbReference type="RefSeq" id="XP_012886592.1"/>
    </source>
</evidence>
<dbReference type="PANTHER" id="PTHR34831">
    <property type="entry name" value="MIGRATION AND INVASION-INHIBITORY PROTEIN"/>
    <property type="match status" value="1"/>
</dbReference>
<evidence type="ECO:0000313" key="7">
    <source>
        <dbReference type="RefSeq" id="XP_012886599.1"/>
    </source>
</evidence>
<dbReference type="AlphaFoldDB" id="A0A1S3GCU8"/>
<evidence type="ECO:0000256" key="1">
    <source>
        <dbReference type="SAM" id="MobiDB-lite"/>
    </source>
</evidence>
<sequence>MPRLELGAVPGLGETKDLEQLRLLNLELLKQLWIGQEAVQRSVAKAFAKSGLDCPRRYNSEIPMYPDTSLASPSTSGSRDRGQEKDTEDALGDDPHKRAWLGRASSRAASLPPAKYQRPESLDVPRFRSASLPVPREWKEPAPLAGPGDLELPKAQTPRSRRSKPFKPTVTFGQGTAVPERSWRLRPYLGYDWIAGSLDSASHITDEPEAFFSTLQKFREANKEECIHGYTEGQSQGLHGDGAEDDHQCVYCYRLNRRLFPVPVDPGAPCRLCGTPRDQRSPETLREPAQVRVSVPLSILDPPHQYHIHRRKSYDSSDTLALPRHCLLGWGSLPPTSERRSAPQSLDLWSSVSSKAQHRTLSATTPSYLTLRAPPSTPVWSEP</sequence>
<dbReference type="RefSeq" id="XP_012886585.1">
    <property type="nucleotide sequence ID" value="XM_013031131.1"/>
</dbReference>
<dbReference type="RefSeq" id="XP_012886580.1">
    <property type="nucleotide sequence ID" value="XM_013031126.1"/>
</dbReference>
<dbReference type="Proteomes" id="UP000081671">
    <property type="component" value="Unplaced"/>
</dbReference>
<dbReference type="RefSeq" id="XP_012886592.1">
    <property type="nucleotide sequence ID" value="XM_013031138.1"/>
</dbReference>
<feature type="region of interest" description="Disordered" evidence="1">
    <location>
        <begin position="58"/>
        <end position="122"/>
    </location>
</feature>
<dbReference type="RefSeq" id="XP_012886606.1">
    <property type="nucleotide sequence ID" value="XM_013031152.1"/>
</dbReference>
<name>A0A1S3GCU8_DIPOR</name>